<feature type="signal peptide" evidence="2">
    <location>
        <begin position="1"/>
        <end position="25"/>
    </location>
</feature>
<gene>
    <name evidence="3" type="ORF">E3N88_20954</name>
</gene>
<comment type="caution">
    <text evidence="3">The sequence shown here is derived from an EMBL/GenBank/DDBJ whole genome shotgun (WGS) entry which is preliminary data.</text>
</comment>
<accession>A0A5N6NII1</accession>
<reference evidence="3 4" key="1">
    <citation type="submission" date="2019-05" db="EMBL/GenBank/DDBJ databases">
        <title>Mikania micrantha, genome provides insights into the molecular mechanism of rapid growth.</title>
        <authorList>
            <person name="Liu B."/>
        </authorList>
    </citation>
    <scope>NUCLEOTIDE SEQUENCE [LARGE SCALE GENOMIC DNA]</scope>
    <source>
        <strain evidence="3">NLD-2019</strain>
        <tissue evidence="3">Leaf</tissue>
    </source>
</reference>
<evidence type="ECO:0000256" key="1">
    <source>
        <dbReference type="SAM" id="MobiDB-lite"/>
    </source>
</evidence>
<evidence type="ECO:0000313" key="4">
    <source>
        <dbReference type="Proteomes" id="UP000326396"/>
    </source>
</evidence>
<dbReference type="Proteomes" id="UP000326396">
    <property type="component" value="Linkage Group LG19"/>
</dbReference>
<evidence type="ECO:0000256" key="2">
    <source>
        <dbReference type="SAM" id="SignalP"/>
    </source>
</evidence>
<sequence>MENKMVVFFFFLFHLLPLLLSIAGAHRNPIPATFNVLSYGALPNRITDNTKARMGEKEKAGHSSLEGNPHLNRWSSKLKRGETEKRHRRSKVGERRRRDGDVEKEIVKDGNEETVSNHRS</sequence>
<dbReference type="AlphaFoldDB" id="A0A5N6NII1"/>
<organism evidence="3 4">
    <name type="scientific">Mikania micrantha</name>
    <name type="common">bitter vine</name>
    <dbReference type="NCBI Taxonomy" id="192012"/>
    <lineage>
        <taxon>Eukaryota</taxon>
        <taxon>Viridiplantae</taxon>
        <taxon>Streptophyta</taxon>
        <taxon>Embryophyta</taxon>
        <taxon>Tracheophyta</taxon>
        <taxon>Spermatophyta</taxon>
        <taxon>Magnoliopsida</taxon>
        <taxon>eudicotyledons</taxon>
        <taxon>Gunneridae</taxon>
        <taxon>Pentapetalae</taxon>
        <taxon>asterids</taxon>
        <taxon>campanulids</taxon>
        <taxon>Asterales</taxon>
        <taxon>Asteraceae</taxon>
        <taxon>Asteroideae</taxon>
        <taxon>Heliantheae alliance</taxon>
        <taxon>Eupatorieae</taxon>
        <taxon>Mikania</taxon>
    </lineage>
</organism>
<feature type="compositionally biased region" description="Basic and acidic residues" evidence="1">
    <location>
        <begin position="79"/>
        <end position="111"/>
    </location>
</feature>
<feature type="chain" id="PRO_5024281420" description="Transmembrane protein" evidence="2">
    <location>
        <begin position="26"/>
        <end position="120"/>
    </location>
</feature>
<keyword evidence="2" id="KW-0732">Signal</keyword>
<proteinExistence type="predicted"/>
<feature type="region of interest" description="Disordered" evidence="1">
    <location>
        <begin position="51"/>
        <end position="120"/>
    </location>
</feature>
<evidence type="ECO:0000313" key="3">
    <source>
        <dbReference type="EMBL" id="KAD4888881.1"/>
    </source>
</evidence>
<keyword evidence="4" id="KW-1185">Reference proteome</keyword>
<protein>
    <recommendedName>
        <fullName evidence="5">Transmembrane protein</fullName>
    </recommendedName>
</protein>
<evidence type="ECO:0008006" key="5">
    <source>
        <dbReference type="Google" id="ProtNLM"/>
    </source>
</evidence>
<dbReference type="EMBL" id="SZYD01000011">
    <property type="protein sequence ID" value="KAD4888881.1"/>
    <property type="molecule type" value="Genomic_DNA"/>
</dbReference>
<name>A0A5N6NII1_9ASTR</name>
<feature type="compositionally biased region" description="Basic and acidic residues" evidence="1">
    <location>
        <begin position="51"/>
        <end position="61"/>
    </location>
</feature>